<keyword evidence="3" id="KW-0808">Transferase</keyword>
<accession>A0A1G7RJG4</accession>
<dbReference type="GO" id="GO:0016747">
    <property type="term" value="F:acyltransferase activity, transferring groups other than amino-acyl groups"/>
    <property type="evidence" value="ECO:0007669"/>
    <property type="project" value="InterPro"/>
</dbReference>
<dbReference type="Pfam" id="PF00583">
    <property type="entry name" value="Acetyltransf_1"/>
    <property type="match status" value="1"/>
</dbReference>
<proteinExistence type="predicted"/>
<dbReference type="PANTHER" id="PTHR43415:SF3">
    <property type="entry name" value="GNAT-FAMILY ACETYLTRANSFERASE"/>
    <property type="match status" value="1"/>
</dbReference>
<dbReference type="RefSeq" id="WP_090289462.1">
    <property type="nucleotide sequence ID" value="NZ_FNCK01000003.1"/>
</dbReference>
<dbReference type="STRING" id="120956.SAMN05421791_10347"/>
<evidence type="ECO:0000259" key="2">
    <source>
        <dbReference type="PROSITE" id="PS51186"/>
    </source>
</evidence>
<reference evidence="3 4" key="1">
    <citation type="submission" date="2016-10" db="EMBL/GenBank/DDBJ databases">
        <authorList>
            <person name="de Groot N.N."/>
        </authorList>
    </citation>
    <scope>NUCLEOTIDE SEQUENCE [LARGE SCALE GENOMIC DNA]</scope>
    <source>
        <strain evidence="3 4">ATCC BAA-466</strain>
    </source>
</reference>
<feature type="domain" description="EAL" evidence="1">
    <location>
        <begin position="1"/>
        <end position="187"/>
    </location>
</feature>
<dbReference type="EMBL" id="FNCK01000003">
    <property type="protein sequence ID" value="SDG10319.1"/>
    <property type="molecule type" value="Genomic_DNA"/>
</dbReference>
<dbReference type="InterPro" id="IPR016181">
    <property type="entry name" value="Acyl_CoA_acyltransferase"/>
</dbReference>
<dbReference type="PANTHER" id="PTHR43415">
    <property type="entry name" value="SPERMIDINE N(1)-ACETYLTRANSFERASE"/>
    <property type="match status" value="1"/>
</dbReference>
<dbReference type="Proteomes" id="UP000199708">
    <property type="component" value="Unassembled WGS sequence"/>
</dbReference>
<dbReference type="Gene3D" id="3.40.630.30">
    <property type="match status" value="1"/>
</dbReference>
<evidence type="ECO:0000313" key="4">
    <source>
        <dbReference type="Proteomes" id="UP000199708"/>
    </source>
</evidence>
<feature type="domain" description="N-acetyltransferase" evidence="2">
    <location>
        <begin position="22"/>
        <end position="187"/>
    </location>
</feature>
<evidence type="ECO:0000313" key="3">
    <source>
        <dbReference type="EMBL" id="SDG10319.1"/>
    </source>
</evidence>
<evidence type="ECO:0000259" key="1">
    <source>
        <dbReference type="PROSITE" id="PS50883"/>
    </source>
</evidence>
<protein>
    <submittedName>
        <fullName evidence="3">Protein N-acetyltransferase, RimJ/RimL family</fullName>
    </submittedName>
</protein>
<dbReference type="CDD" id="cd04301">
    <property type="entry name" value="NAT_SF"/>
    <property type="match status" value="1"/>
</dbReference>
<name>A0A1G7RJG4_9LACT</name>
<keyword evidence="4" id="KW-1185">Reference proteome</keyword>
<dbReference type="AlphaFoldDB" id="A0A1G7RJG4"/>
<dbReference type="PROSITE" id="PS50883">
    <property type="entry name" value="EAL"/>
    <property type="match status" value="1"/>
</dbReference>
<gene>
    <name evidence="3" type="ORF">SAMN05421791_10347</name>
</gene>
<organism evidence="3 4">
    <name type="scientific">Facklamia miroungae</name>
    <dbReference type="NCBI Taxonomy" id="120956"/>
    <lineage>
        <taxon>Bacteria</taxon>
        <taxon>Bacillati</taxon>
        <taxon>Bacillota</taxon>
        <taxon>Bacilli</taxon>
        <taxon>Lactobacillales</taxon>
        <taxon>Aerococcaceae</taxon>
        <taxon>Facklamia</taxon>
    </lineage>
</organism>
<dbReference type="InterPro" id="IPR001633">
    <property type="entry name" value="EAL_dom"/>
</dbReference>
<dbReference type="InterPro" id="IPR000182">
    <property type="entry name" value="GNAT_dom"/>
</dbReference>
<dbReference type="PROSITE" id="PS51186">
    <property type="entry name" value="GNAT"/>
    <property type="match status" value="1"/>
</dbReference>
<sequence>MPQWEDPNQAKQVEVVEEEIKLSIRQAQVKDARAILGLMRHIGKETKYLTTGPEGLPLDVKQERDLIRKYELSEKSLLLVVEVDDQLIGMGNLANLSNRKQNHIAEIGVSLVREYWGYGIGRMIVEELMGFAERVGISVLCLEVVTENQRAVQLYQSLGFEIKGTLSQRLRHGHFYFDVYTMEKVIN</sequence>
<dbReference type="SUPFAM" id="SSF55729">
    <property type="entry name" value="Acyl-CoA N-acyltransferases (Nat)"/>
    <property type="match status" value="1"/>
</dbReference>
<dbReference type="OrthoDB" id="948250at2"/>